<dbReference type="GO" id="GO:0042283">
    <property type="term" value="F:dolichyl pyrophosphate Glc1Man9GlcNAc2 alpha-1,3-glucosyltransferase activity"/>
    <property type="evidence" value="ECO:0007669"/>
    <property type="project" value="TreeGrafter"/>
</dbReference>
<dbReference type="GO" id="GO:0005789">
    <property type="term" value="C:endoplasmic reticulum membrane"/>
    <property type="evidence" value="ECO:0007669"/>
    <property type="project" value="UniProtKB-SubCell"/>
</dbReference>
<evidence type="ECO:0000256" key="4">
    <source>
        <dbReference type="ARBA" id="ARBA00022676"/>
    </source>
</evidence>
<proteinExistence type="inferred from homology"/>
<keyword evidence="12" id="KW-1185">Reference proteome</keyword>
<evidence type="ECO:0000256" key="2">
    <source>
        <dbReference type="ARBA" id="ARBA00004922"/>
    </source>
</evidence>
<feature type="transmembrane region" description="Helical" evidence="10">
    <location>
        <begin position="486"/>
        <end position="507"/>
    </location>
</feature>
<dbReference type="PANTHER" id="PTHR12413">
    <property type="entry name" value="DOLICHYL GLYCOSYLTRANSFERASE"/>
    <property type="match status" value="1"/>
</dbReference>
<dbReference type="KEGG" id="ccal:108626935"/>
<feature type="transmembrane region" description="Helical" evidence="10">
    <location>
        <begin position="389"/>
        <end position="408"/>
    </location>
</feature>
<name>A0AAJ7J2P6_9HYME</name>
<feature type="transmembrane region" description="Helical" evidence="10">
    <location>
        <begin position="265"/>
        <end position="285"/>
    </location>
</feature>
<feature type="transmembrane region" description="Helical" evidence="10">
    <location>
        <begin position="199"/>
        <end position="216"/>
    </location>
</feature>
<comment type="pathway">
    <text evidence="2 10">Protein modification; protein glycosylation.</text>
</comment>
<dbReference type="GO" id="GO:0006487">
    <property type="term" value="P:protein N-linked glycosylation"/>
    <property type="evidence" value="ECO:0007669"/>
    <property type="project" value="TreeGrafter"/>
</dbReference>
<comment type="similarity">
    <text evidence="3 10">Belongs to the ALG6/ALG8 glucosyltransferase family.</text>
</comment>
<evidence type="ECO:0000256" key="3">
    <source>
        <dbReference type="ARBA" id="ARBA00008715"/>
    </source>
</evidence>
<feature type="transmembrane region" description="Helical" evidence="10">
    <location>
        <begin position="359"/>
        <end position="377"/>
    </location>
</feature>
<feature type="compositionally biased region" description="Low complexity" evidence="11">
    <location>
        <begin position="14"/>
        <end position="23"/>
    </location>
</feature>
<comment type="subcellular location">
    <subcellularLocation>
        <location evidence="1 10">Endoplasmic reticulum membrane</location>
        <topology evidence="1 10">Multi-pass membrane protein</topology>
    </subcellularLocation>
</comment>
<dbReference type="Proteomes" id="UP000694925">
    <property type="component" value="Unplaced"/>
</dbReference>
<evidence type="ECO:0000313" key="12">
    <source>
        <dbReference type="Proteomes" id="UP000694925"/>
    </source>
</evidence>
<keyword evidence="8 10" id="KW-1133">Transmembrane helix</keyword>
<accession>A0AAJ7J2P6</accession>
<evidence type="ECO:0000256" key="5">
    <source>
        <dbReference type="ARBA" id="ARBA00022679"/>
    </source>
</evidence>
<keyword evidence="9 10" id="KW-0472">Membrane</keyword>
<keyword evidence="6 10" id="KW-0812">Transmembrane</keyword>
<dbReference type="EC" id="2.4.1.-" evidence="10"/>
<evidence type="ECO:0000256" key="8">
    <source>
        <dbReference type="ARBA" id="ARBA00022989"/>
    </source>
</evidence>
<dbReference type="CTD" id="31623"/>
<feature type="compositionally biased region" description="Basic residues" evidence="11">
    <location>
        <begin position="25"/>
        <end position="40"/>
    </location>
</feature>
<keyword evidence="7 10" id="KW-0256">Endoplasmic reticulum</keyword>
<keyword evidence="4 10" id="KW-0328">Glycosyltransferase</keyword>
<protein>
    <recommendedName>
        <fullName evidence="10">Alpha-1,3-glucosyltransferase</fullName>
        <ecNumber evidence="10">2.4.1.-</ecNumber>
    </recommendedName>
</protein>
<evidence type="ECO:0000256" key="10">
    <source>
        <dbReference type="RuleBase" id="RU363110"/>
    </source>
</evidence>
<dbReference type="GeneID" id="108626935"/>
<reference evidence="13" key="1">
    <citation type="submission" date="2025-08" db="UniProtKB">
        <authorList>
            <consortium name="RefSeq"/>
        </authorList>
    </citation>
    <scope>IDENTIFICATION</scope>
    <source>
        <tissue evidence="13">Whole body</tissue>
    </source>
</reference>
<dbReference type="PANTHER" id="PTHR12413:SF2">
    <property type="entry name" value="DOLICHYL PYROPHOSPHATE GLC1MAN9GLCNAC2 ALPHA-1,3-GLUCOSYLTRANSFERASE-RELATED"/>
    <property type="match status" value="1"/>
</dbReference>
<evidence type="ECO:0000256" key="9">
    <source>
        <dbReference type="ARBA" id="ARBA00023136"/>
    </source>
</evidence>
<keyword evidence="5 10" id="KW-0808">Transferase</keyword>
<evidence type="ECO:0000256" key="11">
    <source>
        <dbReference type="SAM" id="MobiDB-lite"/>
    </source>
</evidence>
<dbReference type="AlphaFoldDB" id="A0AAJ7J2P6"/>
<feature type="transmembrane region" description="Helical" evidence="10">
    <location>
        <begin position="173"/>
        <end position="192"/>
    </location>
</feature>
<dbReference type="RefSeq" id="XP_017883378.1">
    <property type="nucleotide sequence ID" value="XM_018027889.2"/>
</dbReference>
<evidence type="ECO:0000256" key="1">
    <source>
        <dbReference type="ARBA" id="ARBA00004477"/>
    </source>
</evidence>
<dbReference type="InterPro" id="IPR004856">
    <property type="entry name" value="Glyco_trans_ALG6/ALG8"/>
</dbReference>
<evidence type="ECO:0000313" key="13">
    <source>
        <dbReference type="RefSeq" id="XP_017883378.1"/>
    </source>
</evidence>
<feature type="transmembrane region" description="Helical" evidence="10">
    <location>
        <begin position="456"/>
        <end position="474"/>
    </location>
</feature>
<feature type="compositionally biased region" description="Basic and acidic residues" evidence="11">
    <location>
        <begin position="1"/>
        <end position="13"/>
    </location>
</feature>
<evidence type="ECO:0000256" key="6">
    <source>
        <dbReference type="ARBA" id="ARBA00022692"/>
    </source>
</evidence>
<evidence type="ECO:0000256" key="7">
    <source>
        <dbReference type="ARBA" id="ARBA00022824"/>
    </source>
</evidence>
<sequence length="555" mass="63479">MVKNGTRERKTVRETTTITMTTTSNKRHVSASSRKPKKGNRQTTEIEQRNTNKIVFRVLLLVSCLKLLLIPTYRSTDFEVHRNWLAVTYSLPLKQWYLNTESQWTLDYPPLFAWFEYLLARLAKFVDPTMLNIQNFNYASTETILFQRGSVILLDLVFAQGVKEVGKVFCSAYVDHVIFAVLSLCNVGLLVVDHVHFQYNGFLLGILLLAIANVSRVNEQSSILQGTFWFALLLNLKHIYLYVAPVFAIWLLRSYCMNGNSLFKRLFALASIAVLVLIVSFGPFLSQLPQVFSRLFPFKRGLVHSYWAANAWPLYIALDKALTMLMIRLGRLKHVKSAVMTGGLVQEQSFSVLPTPSPLLTFSFTLLSIIPALYRLASDKEYATNRRQFLRCLVLCALGSFIFGWHVHEKAILTGIVPLCVLAASSIDDARVYLILNSSGHTALLPLLYPNDLTPLKILLLVLYMIASFIIFSRRFKQHVLRSFEYLYVINLPLLVVYETVLHKLIFDEQLPFLPLALTSIYCSIGVIYSWILYYCMFLRCNSTNVQNSQRSKVE</sequence>
<feature type="transmembrane region" description="Helical" evidence="10">
    <location>
        <begin position="228"/>
        <end position="253"/>
    </location>
</feature>
<organism evidence="12 13">
    <name type="scientific">Ceratina calcarata</name>
    <dbReference type="NCBI Taxonomy" id="156304"/>
    <lineage>
        <taxon>Eukaryota</taxon>
        <taxon>Metazoa</taxon>
        <taxon>Ecdysozoa</taxon>
        <taxon>Arthropoda</taxon>
        <taxon>Hexapoda</taxon>
        <taxon>Insecta</taxon>
        <taxon>Pterygota</taxon>
        <taxon>Neoptera</taxon>
        <taxon>Endopterygota</taxon>
        <taxon>Hymenoptera</taxon>
        <taxon>Apocrita</taxon>
        <taxon>Aculeata</taxon>
        <taxon>Apoidea</taxon>
        <taxon>Anthophila</taxon>
        <taxon>Apidae</taxon>
        <taxon>Ceratina</taxon>
        <taxon>Zadontomerus</taxon>
    </lineage>
</organism>
<feature type="transmembrane region" description="Helical" evidence="10">
    <location>
        <begin position="513"/>
        <end position="534"/>
    </location>
</feature>
<dbReference type="Pfam" id="PF03155">
    <property type="entry name" value="Alg6_Alg8"/>
    <property type="match status" value="1"/>
</dbReference>
<gene>
    <name evidence="13" type="primary">LOC108626935</name>
</gene>
<feature type="region of interest" description="Disordered" evidence="11">
    <location>
        <begin position="1"/>
        <end position="46"/>
    </location>
</feature>